<feature type="region of interest" description="Disordered" evidence="1">
    <location>
        <begin position="290"/>
        <end position="321"/>
    </location>
</feature>
<feature type="compositionally biased region" description="Basic and acidic residues" evidence="1">
    <location>
        <begin position="181"/>
        <end position="194"/>
    </location>
</feature>
<name>A0A9W5YZS4_9EURO</name>
<feature type="region of interest" description="Disordered" evidence="1">
    <location>
        <begin position="461"/>
        <end position="500"/>
    </location>
</feature>
<feature type="compositionally biased region" description="Polar residues" evidence="1">
    <location>
        <begin position="648"/>
        <end position="668"/>
    </location>
</feature>
<feature type="compositionally biased region" description="Basic and acidic residues" evidence="1">
    <location>
        <begin position="745"/>
        <end position="772"/>
    </location>
</feature>
<feature type="region of interest" description="Disordered" evidence="1">
    <location>
        <begin position="141"/>
        <end position="226"/>
    </location>
</feature>
<dbReference type="AlphaFoldDB" id="A0A9W5YZS4"/>
<evidence type="ECO:0000256" key="1">
    <source>
        <dbReference type="SAM" id="MobiDB-lite"/>
    </source>
</evidence>
<accession>A0A9W5YZS4</accession>
<feature type="region of interest" description="Disordered" evidence="1">
    <location>
        <begin position="516"/>
        <end position="778"/>
    </location>
</feature>
<dbReference type="Proteomes" id="UP001143548">
    <property type="component" value="Unassembled WGS sequence"/>
</dbReference>
<feature type="compositionally biased region" description="Basic and acidic residues" evidence="1">
    <location>
        <begin position="608"/>
        <end position="635"/>
    </location>
</feature>
<feature type="compositionally biased region" description="Basic residues" evidence="1">
    <location>
        <begin position="310"/>
        <end position="321"/>
    </location>
</feature>
<evidence type="ECO:0000313" key="2">
    <source>
        <dbReference type="EMBL" id="GKZ27130.1"/>
    </source>
</evidence>
<reference evidence="2" key="1">
    <citation type="submission" date="2022-07" db="EMBL/GenBank/DDBJ databases">
        <title>Taxonomy of Aspergillus series Nigri: significant species reduction supported by multi-species coalescent approaches.</title>
        <authorList>
            <person name="Bian C."/>
            <person name="Kusuya Y."/>
            <person name="Sklenar F."/>
            <person name="D'hooge E."/>
            <person name="Yaguchi T."/>
            <person name="Takahashi H."/>
            <person name="Hubka V."/>
        </authorList>
    </citation>
    <scope>NUCLEOTIDE SEQUENCE</scope>
    <source>
        <strain evidence="2">CBS 733.88</strain>
    </source>
</reference>
<proteinExistence type="predicted"/>
<feature type="compositionally biased region" description="Polar residues" evidence="1">
    <location>
        <begin position="680"/>
        <end position="694"/>
    </location>
</feature>
<protein>
    <submittedName>
        <fullName evidence="2">Uncharacterized protein</fullName>
    </submittedName>
</protein>
<dbReference type="EMBL" id="BROQ01000184">
    <property type="protein sequence ID" value="GKZ27130.1"/>
    <property type="molecule type" value="Genomic_DNA"/>
</dbReference>
<comment type="caution">
    <text evidence="2">The sequence shown here is derived from an EMBL/GenBank/DDBJ whole genome shotgun (WGS) entry which is preliminary data.</text>
</comment>
<organism evidence="2 3">
    <name type="scientific">Aspergillus brasiliensis</name>
    <dbReference type="NCBI Taxonomy" id="319629"/>
    <lineage>
        <taxon>Eukaryota</taxon>
        <taxon>Fungi</taxon>
        <taxon>Dikarya</taxon>
        <taxon>Ascomycota</taxon>
        <taxon>Pezizomycotina</taxon>
        <taxon>Eurotiomycetes</taxon>
        <taxon>Eurotiomycetidae</taxon>
        <taxon>Eurotiales</taxon>
        <taxon>Aspergillaceae</taxon>
        <taxon>Aspergillus</taxon>
        <taxon>Aspergillus subgen. Circumdati</taxon>
    </lineage>
</organism>
<feature type="compositionally biased region" description="Basic and acidic residues" evidence="1">
    <location>
        <begin position="290"/>
        <end position="303"/>
    </location>
</feature>
<sequence length="778" mass="88971">MPPKAKGKQKINAISKSEAHQLLKDYEAATPYIEQLFRLLNNEVVNESAKKLRQINARIQRRNSAANRPSKQGTIDTDFFIDCGKELEKAVEEYVVADDVSTYGRLKKKIDEKVEKEGYPTGWGLDDDEFRNFCKTIGKQPEHPLEYDSTHEGPTSQGYAQGSERLEDTEPEPEDGFAAHQGDEARSEYAHEDELSGDVPDEEYSQTYRGRRSYPEDETFEEHHHTTGHDEVRYWQQNFVPLDRLFEETEKTYGLPFTRGQILAWRAHGNTGWSVIVGYECDGRQIARLEPAKRRPFPKDSRTHIQSNSRGHKPKSTRGSRKVYRSSDDVAALGLVAWRVDNKYEHEPTSVLRPSEKAWYPETYVQVCWTDGVCTWESRDSLRFVFGGSPYKVDILVYRTAIALEGDYQEALTGVRPQYPDGGVMQNQHWRNRNALGGAHWLHPRANKNKRVVSIQEESLSDLEDELEDEDIAEEVEEEDEDESINEEADPEFTDEEIDEEEVEYDADVLAADVAEPDEAYMSVPIEPEVQYTRTGRHFLPTPPASRRQTPHYKDGRSPKPRAGPSRSKRPTAPPMPAVPEIPTRDQIRAARNRHPMSGPSQNSQRDATPRQRQDPSLAHQKEPTFRSRYPDTGKMEQQSFIRRAASQLPSRQPRTSNQAQRGQQSFVPSKVASEPPPLQSRTSGLTRRQQQPSLPKKATSVLPTRPRRPSVSRAYRSHPEVGTLRYATSPEPEPSTNRFSDTGPARRAEKGFRSLDKPYRHTTPARRENQSHPKHMR</sequence>
<feature type="compositionally biased region" description="Basic and acidic residues" evidence="1">
    <location>
        <begin position="141"/>
        <end position="151"/>
    </location>
</feature>
<feature type="compositionally biased region" description="Acidic residues" evidence="1">
    <location>
        <begin position="195"/>
        <end position="204"/>
    </location>
</feature>
<gene>
    <name evidence="2" type="ORF">AbraCBS73388_003770</name>
</gene>
<evidence type="ECO:0000313" key="3">
    <source>
        <dbReference type="Proteomes" id="UP001143548"/>
    </source>
</evidence>